<keyword evidence="5 6" id="KW-0472">Membrane</keyword>
<keyword evidence="2" id="KW-0813">Transport</keyword>
<organism evidence="8 9">
    <name type="scientific">Hyphomonas johnsonii MHS-2</name>
    <dbReference type="NCBI Taxonomy" id="1280950"/>
    <lineage>
        <taxon>Bacteria</taxon>
        <taxon>Pseudomonadati</taxon>
        <taxon>Pseudomonadota</taxon>
        <taxon>Alphaproteobacteria</taxon>
        <taxon>Hyphomonadales</taxon>
        <taxon>Hyphomonadaceae</taxon>
        <taxon>Hyphomonas</taxon>
    </lineage>
</organism>
<dbReference type="GO" id="GO:0022857">
    <property type="term" value="F:transmembrane transporter activity"/>
    <property type="evidence" value="ECO:0007669"/>
    <property type="project" value="InterPro"/>
</dbReference>
<dbReference type="PATRIC" id="fig|1280950.3.peg.560"/>
<keyword evidence="4 6" id="KW-1133">Transmembrane helix</keyword>
<accession>A0A059FUY0</accession>
<dbReference type="SUPFAM" id="SSF103473">
    <property type="entry name" value="MFS general substrate transporter"/>
    <property type="match status" value="1"/>
</dbReference>
<feature type="transmembrane region" description="Helical" evidence="6">
    <location>
        <begin position="427"/>
        <end position="449"/>
    </location>
</feature>
<feature type="transmembrane region" description="Helical" evidence="6">
    <location>
        <begin position="235"/>
        <end position="253"/>
    </location>
</feature>
<dbReference type="RefSeq" id="WP_051618056.1">
    <property type="nucleotide sequence ID" value="NZ_ARYK01000001.1"/>
</dbReference>
<evidence type="ECO:0000259" key="7">
    <source>
        <dbReference type="PROSITE" id="PS50850"/>
    </source>
</evidence>
<comment type="subcellular location">
    <subcellularLocation>
        <location evidence="1">Endomembrane system</location>
        <topology evidence="1">Multi-pass membrane protein</topology>
    </subcellularLocation>
</comment>
<feature type="transmembrane region" description="Helical" evidence="6">
    <location>
        <begin position="334"/>
        <end position="354"/>
    </location>
</feature>
<feature type="domain" description="Major facilitator superfamily (MFS) profile" evidence="7">
    <location>
        <begin position="19"/>
        <end position="455"/>
    </location>
</feature>
<evidence type="ECO:0000256" key="5">
    <source>
        <dbReference type="ARBA" id="ARBA00023136"/>
    </source>
</evidence>
<dbReference type="InterPro" id="IPR020846">
    <property type="entry name" value="MFS_dom"/>
</dbReference>
<dbReference type="Gene3D" id="1.20.1250.20">
    <property type="entry name" value="MFS general substrate transporter like domains"/>
    <property type="match status" value="1"/>
</dbReference>
<feature type="transmembrane region" description="Helical" evidence="6">
    <location>
        <begin position="85"/>
        <end position="104"/>
    </location>
</feature>
<evidence type="ECO:0000256" key="6">
    <source>
        <dbReference type="SAM" id="Phobius"/>
    </source>
</evidence>
<evidence type="ECO:0000256" key="1">
    <source>
        <dbReference type="ARBA" id="ARBA00004127"/>
    </source>
</evidence>
<dbReference type="PROSITE" id="PS50850">
    <property type="entry name" value="MFS"/>
    <property type="match status" value="1"/>
</dbReference>
<feature type="transmembrane region" description="Helical" evidence="6">
    <location>
        <begin position="208"/>
        <end position="229"/>
    </location>
</feature>
<dbReference type="PANTHER" id="PTHR23501">
    <property type="entry name" value="MAJOR FACILITATOR SUPERFAMILY"/>
    <property type="match status" value="1"/>
</dbReference>
<dbReference type="GO" id="GO:0005886">
    <property type="term" value="C:plasma membrane"/>
    <property type="evidence" value="ECO:0007669"/>
    <property type="project" value="TreeGrafter"/>
</dbReference>
<dbReference type="STRING" id="1280950.HJO_02750"/>
<feature type="transmembrane region" description="Helical" evidence="6">
    <location>
        <begin position="172"/>
        <end position="196"/>
    </location>
</feature>
<keyword evidence="3 6" id="KW-0812">Transmembrane</keyword>
<dbReference type="EMBL" id="ARYK01000001">
    <property type="protein sequence ID" value="KCZ94258.1"/>
    <property type="molecule type" value="Genomic_DNA"/>
</dbReference>
<dbReference type="PANTHER" id="PTHR23501:SF191">
    <property type="entry name" value="VACUOLAR BASIC AMINO ACID TRANSPORTER 4"/>
    <property type="match status" value="1"/>
</dbReference>
<name>A0A059FUY0_9PROT</name>
<sequence>MSGTKEGDAESKPIFSWGLILPLLFVTALNPLNSAMLATALAPIGEAYPGQEEIGGWLVASLYLTAAISQPVLGSFADRFGARRVLVWTTVVLGLGAMVGALAQGFATLIISRILIGFGTSSAFPCAVAIIRHRASRAAIEPPAKLLGYLAAASSVAVAAGPPLGGFVTEWIGWRGVFSINLPFAVVALTMIFLTIPPSDTNSRDKKMVDWPGIALFTVAMTSLVFFLMHLTERVDVIALTATLLGTACFVLYETQRLHPFVDFGLLRKNRSLTLTYGNHAAFNFANYCYFYSMPQWAHTTLGHPLATSGFLLMPVALAAFMGSLVPTRGRRGCIAEFAGAISLVASSTALLFVDANTSIIFVLALSFGFGICFGTLNMSNQQRLLDYAPVEQSGSAAGLLRTSAYLGAMLSAPLVGYLMASNGKEFGMAGLAMVMVPVAIVPLLTVIMDLRHGRHTLKTHQS</sequence>
<feature type="transmembrane region" description="Helical" evidence="6">
    <location>
        <begin position="110"/>
        <end position="131"/>
    </location>
</feature>
<feature type="transmembrane region" description="Helical" evidence="6">
    <location>
        <begin position="306"/>
        <end position="327"/>
    </location>
</feature>
<dbReference type="InterPro" id="IPR011701">
    <property type="entry name" value="MFS"/>
</dbReference>
<dbReference type="AlphaFoldDB" id="A0A059FUY0"/>
<feature type="transmembrane region" description="Helical" evidence="6">
    <location>
        <begin position="143"/>
        <end position="160"/>
    </location>
</feature>
<dbReference type="OrthoDB" id="9812221at2"/>
<feature type="transmembrane region" description="Helical" evidence="6">
    <location>
        <begin position="400"/>
        <end position="421"/>
    </location>
</feature>
<protein>
    <submittedName>
        <fullName evidence="8">Major facilitator superfamily protein</fullName>
    </submittedName>
</protein>
<dbReference type="eggNOG" id="COG2814">
    <property type="taxonomic scope" value="Bacteria"/>
</dbReference>
<reference evidence="8 9" key="1">
    <citation type="journal article" date="2014" name="Antonie Van Leeuwenhoek">
        <title>Hyphomonas beringensis sp. nov. and Hyphomonas chukchiensis sp. nov., isolated from surface seawater of the Bering Sea and Chukchi Sea.</title>
        <authorList>
            <person name="Li C."/>
            <person name="Lai Q."/>
            <person name="Li G."/>
            <person name="Dong C."/>
            <person name="Wang J."/>
            <person name="Liao Y."/>
            <person name="Shao Z."/>
        </authorList>
    </citation>
    <scope>NUCLEOTIDE SEQUENCE [LARGE SCALE GENOMIC DNA]</scope>
    <source>
        <strain evidence="8 9">MHS-2</strain>
    </source>
</reference>
<evidence type="ECO:0000256" key="3">
    <source>
        <dbReference type="ARBA" id="ARBA00022692"/>
    </source>
</evidence>
<evidence type="ECO:0000313" key="8">
    <source>
        <dbReference type="EMBL" id="KCZ94258.1"/>
    </source>
</evidence>
<dbReference type="Proteomes" id="UP000025171">
    <property type="component" value="Unassembled WGS sequence"/>
</dbReference>
<comment type="caution">
    <text evidence="8">The sequence shown here is derived from an EMBL/GenBank/DDBJ whole genome shotgun (WGS) entry which is preliminary data.</text>
</comment>
<gene>
    <name evidence="8" type="ORF">HJO_02750</name>
</gene>
<evidence type="ECO:0000256" key="4">
    <source>
        <dbReference type="ARBA" id="ARBA00022989"/>
    </source>
</evidence>
<dbReference type="GO" id="GO:0012505">
    <property type="term" value="C:endomembrane system"/>
    <property type="evidence" value="ECO:0007669"/>
    <property type="project" value="UniProtKB-SubCell"/>
</dbReference>
<evidence type="ECO:0000313" key="9">
    <source>
        <dbReference type="Proteomes" id="UP000025171"/>
    </source>
</evidence>
<dbReference type="InterPro" id="IPR036259">
    <property type="entry name" value="MFS_trans_sf"/>
</dbReference>
<proteinExistence type="predicted"/>
<feature type="transmembrane region" description="Helical" evidence="6">
    <location>
        <begin position="360"/>
        <end position="379"/>
    </location>
</feature>
<evidence type="ECO:0000256" key="2">
    <source>
        <dbReference type="ARBA" id="ARBA00022448"/>
    </source>
</evidence>
<keyword evidence="9" id="KW-1185">Reference proteome</keyword>
<dbReference type="Pfam" id="PF07690">
    <property type="entry name" value="MFS_1"/>
    <property type="match status" value="1"/>
</dbReference>
<feature type="transmembrane region" description="Helical" evidence="6">
    <location>
        <begin position="20"/>
        <end position="42"/>
    </location>
</feature>